<accession>A0A7W9II64</accession>
<keyword evidence="1" id="KW-0503">Monooxygenase</keyword>
<keyword evidence="2" id="KW-1185">Reference proteome</keyword>
<dbReference type="GO" id="GO:0004497">
    <property type="term" value="F:monooxygenase activity"/>
    <property type="evidence" value="ECO:0007669"/>
    <property type="project" value="UniProtKB-KW"/>
</dbReference>
<dbReference type="Proteomes" id="UP000540685">
    <property type="component" value="Unassembled WGS sequence"/>
</dbReference>
<name>A0A7W9II64_9ACTN</name>
<organism evidence="1 2">
    <name type="scientific">Streptosporangium becharense</name>
    <dbReference type="NCBI Taxonomy" id="1816182"/>
    <lineage>
        <taxon>Bacteria</taxon>
        <taxon>Bacillati</taxon>
        <taxon>Actinomycetota</taxon>
        <taxon>Actinomycetes</taxon>
        <taxon>Streptosporangiales</taxon>
        <taxon>Streptosporangiaceae</taxon>
        <taxon>Streptosporangium</taxon>
    </lineage>
</organism>
<dbReference type="RefSeq" id="WP_221207256.1">
    <property type="nucleotide sequence ID" value="NZ_JACHMP010000001.1"/>
</dbReference>
<gene>
    <name evidence="1" type="ORF">F4562_003808</name>
</gene>
<proteinExistence type="predicted"/>
<evidence type="ECO:0000313" key="2">
    <source>
        <dbReference type="Proteomes" id="UP000540685"/>
    </source>
</evidence>
<protein>
    <submittedName>
        <fullName evidence="1">Quinol monooxygenase YgiN</fullName>
    </submittedName>
</protein>
<evidence type="ECO:0000313" key="1">
    <source>
        <dbReference type="EMBL" id="MBB5820746.1"/>
    </source>
</evidence>
<reference evidence="1 2" key="1">
    <citation type="submission" date="2020-08" db="EMBL/GenBank/DDBJ databases">
        <title>Sequencing the genomes of 1000 actinobacteria strains.</title>
        <authorList>
            <person name="Klenk H.-P."/>
        </authorList>
    </citation>
    <scope>NUCLEOTIDE SEQUENCE [LARGE SCALE GENOMIC DNA]</scope>
    <source>
        <strain evidence="1 2">DSM 46887</strain>
    </source>
</reference>
<sequence>MASEDARQGYVVPHRAILDLGGSAVYATVRRYEGVTDPVEAGRRVSEGFVPLIRQVPGFVAYYWVDAGDGSMVSTSVFEDQAGAEESTERAADFVRENLAALLPNPPQVTAGEVVASG</sequence>
<keyword evidence="1" id="KW-0560">Oxidoreductase</keyword>
<comment type="caution">
    <text evidence="1">The sequence shown here is derived from an EMBL/GenBank/DDBJ whole genome shotgun (WGS) entry which is preliminary data.</text>
</comment>
<dbReference type="AlphaFoldDB" id="A0A7W9II64"/>
<dbReference type="EMBL" id="JACHMP010000001">
    <property type="protein sequence ID" value="MBB5820746.1"/>
    <property type="molecule type" value="Genomic_DNA"/>
</dbReference>